<keyword evidence="7" id="KW-0472">Membrane</keyword>
<sequence length="470" mass="53210">MRRQAAMYSLHKCTYDQPSNRRRNPAPQYIEALEARLHKAEALLRVALPNVDLDDPKIEACGIEQILAMAERKAPTPTPKIGQLQQPTPTSAIEADDAQLESMVQNTGSLDIDDNGEYNYHGNSSGYAFLRRLRAEMGDSFSLPRSLPHRPPLKSLYMDSRATSESPLDATLPFANVELPPRDVVKALCRNALDDCCALMRFIHQPSFYEKLERLYNTDPDHYTNADMKFLPLIYLVIAVGSMFSTADDNRLDADGYEKYIGQGYQYFNAGRQMIDITDCRDLTGLQTIMLMVIFLQATAKLSTCYAYVGIALRTCMRLGLHRNVSDNMDFIEQQERKRTFWLVKKMDSYVGAMLGLPQMLSEEDIDQEFPAEVNDECITREAILAQPAGQFPLIRATNAHTRLTVILKKVVKYVYPIKGVQSSTNSSQNRGYMISHAKIQEIESDLQAWMEELPIELRPSDDVPADLSR</sequence>
<evidence type="ECO:0000256" key="1">
    <source>
        <dbReference type="ARBA" id="ARBA00004123"/>
    </source>
</evidence>
<comment type="caution">
    <text evidence="9">The sequence shown here is derived from an EMBL/GenBank/DDBJ whole genome shotgun (WGS) entry which is preliminary data.</text>
</comment>
<keyword evidence="6" id="KW-0539">Nucleus</keyword>
<dbReference type="PANTHER" id="PTHR47540:SF1">
    <property type="entry name" value="ACTIVATOR OF STRESS GENES 1-RELATED"/>
    <property type="match status" value="1"/>
</dbReference>
<gene>
    <name evidence="9" type="ORF">UCRPC4_g06101</name>
</gene>
<accession>A0A0G2DZE4</accession>
<evidence type="ECO:0000256" key="2">
    <source>
        <dbReference type="ARBA" id="ARBA00022833"/>
    </source>
</evidence>
<feature type="transmembrane region" description="Helical" evidence="7">
    <location>
        <begin position="289"/>
        <end position="313"/>
    </location>
</feature>
<keyword evidence="2" id="KW-0862">Zinc</keyword>
<dbReference type="Pfam" id="PF04082">
    <property type="entry name" value="Fungal_trans"/>
    <property type="match status" value="1"/>
</dbReference>
<proteinExistence type="predicted"/>
<dbReference type="AlphaFoldDB" id="A0A0G2DZE4"/>
<feature type="transmembrane region" description="Helical" evidence="7">
    <location>
        <begin position="230"/>
        <end position="247"/>
    </location>
</feature>
<dbReference type="EMBL" id="LCWF01000171">
    <property type="protein sequence ID" value="KKY15914.1"/>
    <property type="molecule type" value="Genomic_DNA"/>
</dbReference>
<dbReference type="OrthoDB" id="422427at2759"/>
<evidence type="ECO:0000256" key="5">
    <source>
        <dbReference type="ARBA" id="ARBA00023163"/>
    </source>
</evidence>
<keyword evidence="7" id="KW-1133">Transmembrane helix</keyword>
<reference evidence="9 10" key="2">
    <citation type="submission" date="2015-05" db="EMBL/GenBank/DDBJ databases">
        <authorList>
            <person name="Morales-Cruz A."/>
            <person name="Amrine K.C."/>
            <person name="Cantu D."/>
        </authorList>
    </citation>
    <scope>NUCLEOTIDE SEQUENCE [LARGE SCALE GENOMIC DNA]</scope>
    <source>
        <strain evidence="9">UCRPC4</strain>
    </source>
</reference>
<evidence type="ECO:0000256" key="3">
    <source>
        <dbReference type="ARBA" id="ARBA00023015"/>
    </source>
</evidence>
<evidence type="ECO:0000259" key="8">
    <source>
        <dbReference type="SMART" id="SM00906"/>
    </source>
</evidence>
<evidence type="ECO:0000256" key="7">
    <source>
        <dbReference type="SAM" id="Phobius"/>
    </source>
</evidence>
<comment type="subcellular location">
    <subcellularLocation>
        <location evidence="1">Nucleus</location>
    </subcellularLocation>
</comment>
<keyword evidence="5" id="KW-0804">Transcription</keyword>
<keyword evidence="3" id="KW-0805">Transcription regulation</keyword>
<keyword evidence="7" id="KW-0812">Transmembrane</keyword>
<evidence type="ECO:0000313" key="10">
    <source>
        <dbReference type="Proteomes" id="UP000053317"/>
    </source>
</evidence>
<protein>
    <submittedName>
        <fullName evidence="9">Putative c6 transcription factor</fullName>
    </submittedName>
</protein>
<dbReference type="Proteomes" id="UP000053317">
    <property type="component" value="Unassembled WGS sequence"/>
</dbReference>
<dbReference type="CDD" id="cd12148">
    <property type="entry name" value="fungal_TF_MHR"/>
    <property type="match status" value="1"/>
</dbReference>
<evidence type="ECO:0000256" key="6">
    <source>
        <dbReference type="ARBA" id="ARBA00023242"/>
    </source>
</evidence>
<dbReference type="GO" id="GO:0045944">
    <property type="term" value="P:positive regulation of transcription by RNA polymerase II"/>
    <property type="evidence" value="ECO:0007669"/>
    <property type="project" value="TreeGrafter"/>
</dbReference>
<dbReference type="GO" id="GO:0008270">
    <property type="term" value="F:zinc ion binding"/>
    <property type="evidence" value="ECO:0007669"/>
    <property type="project" value="InterPro"/>
</dbReference>
<keyword evidence="10" id="KW-1185">Reference proteome</keyword>
<dbReference type="GO" id="GO:0005634">
    <property type="term" value="C:nucleus"/>
    <property type="evidence" value="ECO:0007669"/>
    <property type="project" value="UniProtKB-SubCell"/>
</dbReference>
<reference evidence="9 10" key="1">
    <citation type="submission" date="2015-05" db="EMBL/GenBank/DDBJ databases">
        <title>Distinctive expansion of gene families associated with plant cell wall degradation and secondary metabolism in the genomes of grapevine trunk pathogens.</title>
        <authorList>
            <person name="Lawrence D.P."/>
            <person name="Travadon R."/>
            <person name="Rolshausen P.E."/>
            <person name="Baumgartner K."/>
        </authorList>
    </citation>
    <scope>NUCLEOTIDE SEQUENCE [LARGE SCALE GENOMIC DNA]</scope>
    <source>
        <strain evidence="9">UCRPC4</strain>
    </source>
</reference>
<dbReference type="InterPro" id="IPR051711">
    <property type="entry name" value="Stress_Response_Reg"/>
</dbReference>
<dbReference type="SMART" id="SM00906">
    <property type="entry name" value="Fungal_trans"/>
    <property type="match status" value="1"/>
</dbReference>
<evidence type="ECO:0000256" key="4">
    <source>
        <dbReference type="ARBA" id="ARBA00023125"/>
    </source>
</evidence>
<dbReference type="PANTHER" id="PTHR47540">
    <property type="entry name" value="THIAMINE REPRESSIBLE GENES REGULATORY PROTEIN THI5"/>
    <property type="match status" value="1"/>
</dbReference>
<feature type="domain" description="Xylanolytic transcriptional activator regulatory" evidence="8">
    <location>
        <begin position="305"/>
        <end position="377"/>
    </location>
</feature>
<dbReference type="GO" id="GO:0006351">
    <property type="term" value="P:DNA-templated transcription"/>
    <property type="evidence" value="ECO:0007669"/>
    <property type="project" value="InterPro"/>
</dbReference>
<dbReference type="InterPro" id="IPR007219">
    <property type="entry name" value="XnlR_reg_dom"/>
</dbReference>
<organism evidence="9 10">
    <name type="scientific">Phaeomoniella chlamydospora</name>
    <name type="common">Phaeoacremonium chlamydosporum</name>
    <dbReference type="NCBI Taxonomy" id="158046"/>
    <lineage>
        <taxon>Eukaryota</taxon>
        <taxon>Fungi</taxon>
        <taxon>Dikarya</taxon>
        <taxon>Ascomycota</taxon>
        <taxon>Pezizomycotina</taxon>
        <taxon>Eurotiomycetes</taxon>
        <taxon>Chaetothyriomycetidae</taxon>
        <taxon>Phaeomoniellales</taxon>
        <taxon>Phaeomoniellaceae</taxon>
        <taxon>Phaeomoniella</taxon>
    </lineage>
</organism>
<name>A0A0G2DZE4_PHACM</name>
<evidence type="ECO:0000313" key="9">
    <source>
        <dbReference type="EMBL" id="KKY15914.1"/>
    </source>
</evidence>
<keyword evidence="4" id="KW-0238">DNA-binding</keyword>
<dbReference type="GO" id="GO:0043565">
    <property type="term" value="F:sequence-specific DNA binding"/>
    <property type="evidence" value="ECO:0007669"/>
    <property type="project" value="TreeGrafter"/>
</dbReference>